<name>A0A0N5CTR2_THECL</name>
<proteinExistence type="predicted"/>
<evidence type="ECO:0000313" key="3">
    <source>
        <dbReference type="WBParaSite" id="TCLT_0000362301-mRNA-1"/>
    </source>
</evidence>
<sequence length="61" mass="6938">MNSIALAQEIVALCPRCVIFGPAYYSSIDQCLQRISTDREGWPKPFQWCDLFQSSDNCIAH</sequence>
<dbReference type="AlphaFoldDB" id="A0A0N5CTR2"/>
<dbReference type="EMBL" id="UYYF01001969">
    <property type="protein sequence ID" value="VDN00238.1"/>
    <property type="molecule type" value="Genomic_DNA"/>
</dbReference>
<protein>
    <submittedName>
        <fullName evidence="3">HELICc2 domain-containing protein</fullName>
    </submittedName>
</protein>
<reference evidence="1 2" key="2">
    <citation type="submission" date="2018-11" db="EMBL/GenBank/DDBJ databases">
        <authorList>
            <consortium name="Pathogen Informatics"/>
        </authorList>
    </citation>
    <scope>NUCLEOTIDE SEQUENCE [LARGE SCALE GENOMIC DNA]</scope>
</reference>
<evidence type="ECO:0000313" key="1">
    <source>
        <dbReference type="EMBL" id="VDN00238.1"/>
    </source>
</evidence>
<keyword evidence="2" id="KW-1185">Reference proteome</keyword>
<dbReference type="STRING" id="103827.A0A0N5CTR2"/>
<dbReference type="WBParaSite" id="TCLT_0000362301-mRNA-1">
    <property type="protein sequence ID" value="TCLT_0000362301-mRNA-1"/>
    <property type="gene ID" value="TCLT_0000362301"/>
</dbReference>
<gene>
    <name evidence="1" type="ORF">TCLT_LOCUS3613</name>
</gene>
<dbReference type="Proteomes" id="UP000276776">
    <property type="component" value="Unassembled WGS sequence"/>
</dbReference>
<reference evidence="3" key="1">
    <citation type="submission" date="2017-02" db="UniProtKB">
        <authorList>
            <consortium name="WormBaseParasite"/>
        </authorList>
    </citation>
    <scope>IDENTIFICATION</scope>
</reference>
<accession>A0A0N5CTR2</accession>
<organism evidence="3">
    <name type="scientific">Thelazia callipaeda</name>
    <name type="common">Oriental eyeworm</name>
    <name type="synonym">Parasitic nematode</name>
    <dbReference type="NCBI Taxonomy" id="103827"/>
    <lineage>
        <taxon>Eukaryota</taxon>
        <taxon>Metazoa</taxon>
        <taxon>Ecdysozoa</taxon>
        <taxon>Nematoda</taxon>
        <taxon>Chromadorea</taxon>
        <taxon>Rhabditida</taxon>
        <taxon>Spirurina</taxon>
        <taxon>Spiruromorpha</taxon>
        <taxon>Thelazioidea</taxon>
        <taxon>Thelaziidae</taxon>
        <taxon>Thelazia</taxon>
    </lineage>
</organism>
<evidence type="ECO:0000313" key="2">
    <source>
        <dbReference type="Proteomes" id="UP000276776"/>
    </source>
</evidence>